<evidence type="ECO:0000313" key="2">
    <source>
        <dbReference type="Proteomes" id="UP000006867"/>
    </source>
</evidence>
<accession>A0ABM5LV88</accession>
<sequence>MHTSNYYIAFCRKKTGKVEKKRDLIFLKKHVIQRPAYFDLIQQKNGIFQNLLSLT</sequence>
<reference evidence="1 2" key="1">
    <citation type="journal article" date="2011" name="Front. Microbiol.">
        <title>Genomic signatures of strain selection and enhancement in Bacillus atrophaeus var. globigii, a historical biowarfare simulant.</title>
        <authorList>
            <person name="Gibbons H.S."/>
            <person name="Broomall S.M."/>
            <person name="McNew L.A."/>
            <person name="Daligault H."/>
            <person name="Chapman C."/>
            <person name="Bruce D."/>
            <person name="Karavis M."/>
            <person name="Krepps M."/>
            <person name="McGregor P.A."/>
            <person name="Hong C."/>
            <person name="Park K.H."/>
            <person name="Akmal A."/>
            <person name="Feldman A."/>
            <person name="Lin J.S."/>
            <person name="Chang W.E."/>
            <person name="Higgs B.W."/>
            <person name="Demirev P."/>
            <person name="Lindquist J."/>
            <person name="Liem A."/>
            <person name="Fochler E."/>
            <person name="Read T.D."/>
            <person name="Tapia R."/>
            <person name="Johnson S."/>
            <person name="Bishop-Lilly K.A."/>
            <person name="Detter C."/>
            <person name="Han C."/>
            <person name="Sozhamannan S."/>
            <person name="Rosenzweig C.N."/>
            <person name="Skowronski E.W."/>
        </authorList>
    </citation>
    <scope>NUCLEOTIDE SEQUENCE [LARGE SCALE GENOMIC DNA]</scope>
    <source>
        <strain evidence="1 2">1942</strain>
    </source>
</reference>
<proteinExistence type="predicted"/>
<evidence type="ECO:0000313" key="1">
    <source>
        <dbReference type="EMBL" id="ADP31775.1"/>
    </source>
</evidence>
<protein>
    <submittedName>
        <fullName evidence="1">Uncharacterized protein</fullName>
    </submittedName>
</protein>
<dbReference type="Proteomes" id="UP000006867">
    <property type="component" value="Chromosome"/>
</dbReference>
<dbReference type="EMBL" id="CP002207">
    <property type="protein sequence ID" value="ADP31775.1"/>
    <property type="molecule type" value="Genomic_DNA"/>
</dbReference>
<keyword evidence="2" id="KW-1185">Reference proteome</keyword>
<gene>
    <name evidence="1" type="ordered locus">BATR1942_04105</name>
</gene>
<organism evidence="1 2">
    <name type="scientific">Bacillus atrophaeus (strain 1942)</name>
    <dbReference type="NCBI Taxonomy" id="720555"/>
    <lineage>
        <taxon>Bacteria</taxon>
        <taxon>Bacillati</taxon>
        <taxon>Bacillota</taxon>
        <taxon>Bacilli</taxon>
        <taxon>Bacillales</taxon>
        <taxon>Bacillaceae</taxon>
        <taxon>Bacillus</taxon>
    </lineage>
</organism>
<name>A0ABM5LV88_BACA1</name>